<evidence type="ECO:0000256" key="6">
    <source>
        <dbReference type="ARBA" id="ARBA00023136"/>
    </source>
</evidence>
<dbReference type="Proteomes" id="UP001321014">
    <property type="component" value="Unassembled WGS sequence"/>
</dbReference>
<evidence type="ECO:0000256" key="8">
    <source>
        <dbReference type="SAM" id="Phobius"/>
    </source>
</evidence>
<keyword evidence="6 8" id="KW-0472">Membrane</keyword>
<keyword evidence="3" id="KW-1003">Cell membrane</keyword>
<keyword evidence="5 8" id="KW-1133">Transmembrane helix</keyword>
<dbReference type="Pfam" id="PF02472">
    <property type="entry name" value="ExbD"/>
    <property type="match status" value="1"/>
</dbReference>
<keyword evidence="4 7" id="KW-0812">Transmembrane</keyword>
<evidence type="ECO:0000256" key="1">
    <source>
        <dbReference type="ARBA" id="ARBA00004162"/>
    </source>
</evidence>
<evidence type="ECO:0000256" key="5">
    <source>
        <dbReference type="ARBA" id="ARBA00022989"/>
    </source>
</evidence>
<comment type="caution">
    <text evidence="9">The sequence shown here is derived from an EMBL/GenBank/DDBJ whole genome shotgun (WGS) entry which is preliminary data.</text>
</comment>
<reference evidence="9 10" key="1">
    <citation type="submission" date="2022-10" db="EMBL/GenBank/DDBJ databases">
        <title>Ruegeria sp. nov., isolated from ocean surface water.</title>
        <authorList>
            <person name="He W."/>
            <person name="Wang L."/>
            <person name="Zhang D.-F."/>
        </authorList>
    </citation>
    <scope>NUCLEOTIDE SEQUENCE [LARGE SCALE GENOMIC DNA]</scope>
    <source>
        <strain evidence="9 10">WL0004</strain>
    </source>
</reference>
<keyword evidence="7" id="KW-0653">Protein transport</keyword>
<evidence type="ECO:0000256" key="4">
    <source>
        <dbReference type="ARBA" id="ARBA00022692"/>
    </source>
</evidence>
<protein>
    <submittedName>
        <fullName evidence="9">Biopolymer transporter ExbD</fullName>
    </submittedName>
</protein>
<dbReference type="InterPro" id="IPR003400">
    <property type="entry name" value="ExbD"/>
</dbReference>
<evidence type="ECO:0000256" key="2">
    <source>
        <dbReference type="ARBA" id="ARBA00005811"/>
    </source>
</evidence>
<accession>A0ABT2WVZ2</accession>
<organism evidence="9 10">
    <name type="scientific">Ruegeria marisflavi</name>
    <dbReference type="NCBI Taxonomy" id="2984152"/>
    <lineage>
        <taxon>Bacteria</taxon>
        <taxon>Pseudomonadati</taxon>
        <taxon>Pseudomonadota</taxon>
        <taxon>Alphaproteobacteria</taxon>
        <taxon>Rhodobacterales</taxon>
        <taxon>Roseobacteraceae</taxon>
        <taxon>Ruegeria</taxon>
    </lineage>
</organism>
<comment type="similarity">
    <text evidence="2 7">Belongs to the ExbD/TolR family.</text>
</comment>
<evidence type="ECO:0000313" key="9">
    <source>
        <dbReference type="EMBL" id="MCU9840054.1"/>
    </source>
</evidence>
<name>A0ABT2WVZ2_9RHOB</name>
<gene>
    <name evidence="9" type="ORF">OEZ49_19995</name>
</gene>
<feature type="transmembrane region" description="Helical" evidence="8">
    <location>
        <begin position="12"/>
        <end position="33"/>
    </location>
</feature>
<dbReference type="RefSeq" id="WP_263389941.1">
    <property type="nucleotide sequence ID" value="NZ_JAOVQN010000027.1"/>
</dbReference>
<dbReference type="PANTHER" id="PTHR30558">
    <property type="entry name" value="EXBD MEMBRANE COMPONENT OF PMF-DRIVEN MACROMOLECULE IMPORT SYSTEM"/>
    <property type="match status" value="1"/>
</dbReference>
<evidence type="ECO:0000256" key="7">
    <source>
        <dbReference type="RuleBase" id="RU003879"/>
    </source>
</evidence>
<proteinExistence type="inferred from homology"/>
<sequence length="134" mass="14386">MKLQRRPTNPRAEPVVALVDVVFFLLVFFMLVARLDASAPFRVTPPLAVSGRDMPGGGVTLSVAEDGELAVNGHTVGADWLEHVRRAALVEDVELIRVNADAATPLRHVLPLFTVMEAQGLADVVLVVTPGRGQ</sequence>
<keyword evidence="10" id="KW-1185">Reference proteome</keyword>
<dbReference type="EMBL" id="JAOVQN010000027">
    <property type="protein sequence ID" value="MCU9840054.1"/>
    <property type="molecule type" value="Genomic_DNA"/>
</dbReference>
<comment type="subcellular location">
    <subcellularLocation>
        <location evidence="1">Cell membrane</location>
        <topology evidence="1">Single-pass membrane protein</topology>
    </subcellularLocation>
    <subcellularLocation>
        <location evidence="7">Cell membrane</location>
        <topology evidence="7">Single-pass type II membrane protein</topology>
    </subcellularLocation>
</comment>
<keyword evidence="7" id="KW-0813">Transport</keyword>
<evidence type="ECO:0000313" key="10">
    <source>
        <dbReference type="Proteomes" id="UP001321014"/>
    </source>
</evidence>
<evidence type="ECO:0000256" key="3">
    <source>
        <dbReference type="ARBA" id="ARBA00022475"/>
    </source>
</evidence>